<keyword evidence="8" id="KW-0131">Cell cycle</keyword>
<dbReference type="InterPro" id="IPR025086">
    <property type="entry name" value="SDE2/SF3A3_SAP"/>
</dbReference>
<keyword evidence="6" id="KW-0508">mRNA splicing</keyword>
<organism evidence="12">
    <name type="scientific">Echinococcus granulosus</name>
    <name type="common">Hydatid tapeworm</name>
    <dbReference type="NCBI Taxonomy" id="6210"/>
    <lineage>
        <taxon>Eukaryota</taxon>
        <taxon>Metazoa</taxon>
        <taxon>Spiralia</taxon>
        <taxon>Lophotrochozoa</taxon>
        <taxon>Platyhelminthes</taxon>
        <taxon>Cestoda</taxon>
        <taxon>Eucestoda</taxon>
        <taxon>Cyclophyllidea</taxon>
        <taxon>Taeniidae</taxon>
        <taxon>Echinococcus</taxon>
        <taxon>Echinococcus granulosus group</taxon>
    </lineage>
</organism>
<feature type="compositionally biased region" description="Basic and acidic residues" evidence="9">
    <location>
        <begin position="244"/>
        <end position="255"/>
    </location>
</feature>
<dbReference type="WBParaSite" id="EgrG_000378400">
    <property type="protein sequence ID" value="EgrG_000378400"/>
    <property type="gene ID" value="EgrG_000378400"/>
</dbReference>
<evidence type="ECO:0000256" key="3">
    <source>
        <dbReference type="ARBA" id="ARBA00008726"/>
    </source>
</evidence>
<gene>
    <name evidence="14" type="primary">EGR_06774</name>
    <name evidence="12" type="ORF">EgrG_000378400</name>
</gene>
<dbReference type="GO" id="GO:0005634">
    <property type="term" value="C:nucleus"/>
    <property type="evidence" value="ECO:0007669"/>
    <property type="project" value="UniProtKB-SubCell"/>
</dbReference>
<evidence type="ECO:0000256" key="6">
    <source>
        <dbReference type="ARBA" id="ARBA00023187"/>
    </source>
</evidence>
<dbReference type="Pfam" id="PF22782">
    <property type="entry name" value="SDE2"/>
    <property type="match status" value="1"/>
</dbReference>
<keyword evidence="7" id="KW-0539">Nucleus</keyword>
<evidence type="ECO:0000313" key="14">
    <source>
        <dbReference type="WBParaSite" id="EgrG_000378400"/>
    </source>
</evidence>
<feature type="domain" description="SDE2-like" evidence="11">
    <location>
        <begin position="58"/>
        <end position="160"/>
    </location>
</feature>
<evidence type="ECO:0000256" key="8">
    <source>
        <dbReference type="ARBA" id="ARBA00023306"/>
    </source>
</evidence>
<comment type="similarity">
    <text evidence="3">Belongs to the SDE2 family.</text>
</comment>
<keyword evidence="4" id="KW-0963">Cytoplasm</keyword>
<dbReference type="AlphaFoldDB" id="A0A068WV89"/>
<evidence type="ECO:0000256" key="4">
    <source>
        <dbReference type="ARBA" id="ARBA00022490"/>
    </source>
</evidence>
<dbReference type="GO" id="GO:0006397">
    <property type="term" value="P:mRNA processing"/>
    <property type="evidence" value="ECO:0007669"/>
    <property type="project" value="UniProtKB-KW"/>
</dbReference>
<evidence type="ECO:0000256" key="2">
    <source>
        <dbReference type="ARBA" id="ARBA00004496"/>
    </source>
</evidence>
<dbReference type="GO" id="GO:0008380">
    <property type="term" value="P:RNA splicing"/>
    <property type="evidence" value="ECO:0007669"/>
    <property type="project" value="UniProtKB-KW"/>
</dbReference>
<dbReference type="EMBL" id="LK028597">
    <property type="protein sequence ID" value="CDS24072.1"/>
    <property type="molecule type" value="Genomic_DNA"/>
</dbReference>
<evidence type="ECO:0000313" key="13">
    <source>
        <dbReference type="Proteomes" id="UP000492820"/>
    </source>
</evidence>
<feature type="region of interest" description="Disordered" evidence="9">
    <location>
        <begin position="188"/>
        <end position="288"/>
    </location>
</feature>
<evidence type="ECO:0000259" key="11">
    <source>
        <dbReference type="Pfam" id="PF22782"/>
    </source>
</evidence>
<feature type="compositionally biased region" description="Acidic residues" evidence="9">
    <location>
        <begin position="197"/>
        <end position="207"/>
    </location>
</feature>
<dbReference type="PANTHER" id="PTHR12786:SF1">
    <property type="entry name" value="SPLICING REGULATOR SDE2"/>
    <property type="match status" value="1"/>
</dbReference>
<dbReference type="GO" id="GO:0005737">
    <property type="term" value="C:cytoplasm"/>
    <property type="evidence" value="ECO:0007669"/>
    <property type="project" value="UniProtKB-SubCell"/>
</dbReference>
<evidence type="ECO:0000256" key="1">
    <source>
        <dbReference type="ARBA" id="ARBA00004123"/>
    </source>
</evidence>
<proteinExistence type="inferred from homology"/>
<feature type="domain" description="SDE2/SF3A3 SAP" evidence="10">
    <location>
        <begin position="284"/>
        <end position="352"/>
    </location>
</feature>
<evidence type="ECO:0000256" key="9">
    <source>
        <dbReference type="SAM" id="MobiDB-lite"/>
    </source>
</evidence>
<evidence type="ECO:0000256" key="7">
    <source>
        <dbReference type="ARBA" id="ARBA00023242"/>
    </source>
</evidence>
<evidence type="ECO:0000313" key="12">
    <source>
        <dbReference type="EMBL" id="CDS24072.1"/>
    </source>
</evidence>
<reference evidence="12 13" key="1">
    <citation type="journal article" date="2013" name="Nature">
        <title>The genomes of four tapeworm species reveal adaptations to parasitism.</title>
        <authorList>
            <person name="Tsai I.J."/>
            <person name="Zarowiecki M."/>
            <person name="Holroyd N."/>
            <person name="Garciarrubio A."/>
            <person name="Sanchez-Flores A."/>
            <person name="Brooks K.L."/>
            <person name="Tracey A."/>
            <person name="Bobes R.J."/>
            <person name="Fragoso G."/>
            <person name="Sciutto E."/>
            <person name="Aslett M."/>
            <person name="Beasley H."/>
            <person name="Bennett H.M."/>
            <person name="Cai J."/>
            <person name="Camicia F."/>
            <person name="Clark R."/>
            <person name="Cucher M."/>
            <person name="De Silva N."/>
            <person name="Day T.A."/>
            <person name="Deplazes P."/>
            <person name="Estrada K."/>
            <person name="Fernandez C."/>
            <person name="Holland P.W."/>
            <person name="Hou J."/>
            <person name="Hu S."/>
            <person name="Huckvale T."/>
            <person name="Hung S.S."/>
            <person name="Kamenetzky L."/>
            <person name="Keane J.A."/>
            <person name="Kiss F."/>
            <person name="Koziol U."/>
            <person name="Lambert O."/>
            <person name="Liu K."/>
            <person name="Luo X."/>
            <person name="Luo Y."/>
            <person name="Macchiaroli N."/>
            <person name="Nichol S."/>
            <person name="Paps J."/>
            <person name="Parkinson J."/>
            <person name="Pouchkina-Stantcheva N."/>
            <person name="Riddiford N."/>
            <person name="Rosenzvit M."/>
            <person name="Salinas G."/>
            <person name="Wasmuth J.D."/>
            <person name="Zamanian M."/>
            <person name="Zheng Y."/>
            <person name="Cai X."/>
            <person name="Soberon X."/>
            <person name="Olson P.D."/>
            <person name="Laclette J.P."/>
            <person name="Brehm K."/>
            <person name="Berriman M."/>
            <person name="Garciarrubio A."/>
            <person name="Bobes R.J."/>
            <person name="Fragoso G."/>
            <person name="Sanchez-Flores A."/>
            <person name="Estrada K."/>
            <person name="Cevallos M.A."/>
            <person name="Morett E."/>
            <person name="Gonzalez V."/>
            <person name="Portillo T."/>
            <person name="Ochoa-Leyva A."/>
            <person name="Jose M.V."/>
            <person name="Sciutto E."/>
            <person name="Landa A."/>
            <person name="Jimenez L."/>
            <person name="Valdes V."/>
            <person name="Carrero J.C."/>
            <person name="Larralde C."/>
            <person name="Morales-Montor J."/>
            <person name="Limon-Lason J."/>
            <person name="Soberon X."/>
            <person name="Laclette J.P."/>
        </authorList>
    </citation>
    <scope>NUCLEOTIDE SEQUENCE [LARGE SCALE GENOMIC DNA]</scope>
</reference>
<sequence>MCSDVYVAGSRFITREEYLKLLREGVDCYFSVDGRLVNHPSDVESDDVLIQVHSRLRGGKGGFGSMLRAIGNQIEKTNNHDMCRDLSGRRMRDVNAEAKLKEWYAKAGERERAKVDRYLEKQRRRREALDKGLLHDHKFNDPDFAKRKEHISSELQDAVEAMLAQIVADAGPSEPVKKKPKLWIEQLDEGVSSSSDDSSDSNDDSDDLFSSSELTEKQNHADPSLRSLSNSEVIDSDTVANKENAAKVEEQREGIQESLVESQSEGNGLKTSETAVSSSATKKLADSVPITEAALEAASSAMELESYGLETLKQALSSRGLKCGGTLSERAIRLFSVRGLDPSKYPAKILAKPFKK</sequence>
<name>A0A068WV89_ECHGR</name>
<evidence type="ECO:0000256" key="5">
    <source>
        <dbReference type="ARBA" id="ARBA00022664"/>
    </source>
</evidence>
<dbReference type="InterPro" id="IPR051421">
    <property type="entry name" value="RNA_Proc_DNA_Dmg_Regulator"/>
</dbReference>
<keyword evidence="5" id="KW-0507">mRNA processing</keyword>
<dbReference type="OrthoDB" id="547031at2759"/>
<dbReference type="Proteomes" id="UP000492820">
    <property type="component" value="Unassembled WGS sequence"/>
</dbReference>
<reference evidence="14" key="3">
    <citation type="submission" date="2020-10" db="UniProtKB">
        <authorList>
            <consortium name="WormBaseParasite"/>
        </authorList>
    </citation>
    <scope>IDENTIFICATION</scope>
</reference>
<feature type="compositionally biased region" description="Polar residues" evidence="9">
    <location>
        <begin position="226"/>
        <end position="241"/>
    </location>
</feature>
<comment type="subcellular location">
    <subcellularLocation>
        <location evidence="2">Cytoplasm</location>
    </subcellularLocation>
    <subcellularLocation>
        <location evidence="1">Nucleus</location>
    </subcellularLocation>
</comment>
<protein>
    <submittedName>
        <fullName evidence="12 14">Expressed conserved protein</fullName>
    </submittedName>
</protein>
<dbReference type="PANTHER" id="PTHR12786">
    <property type="entry name" value="SPLICING FACTOR SF3A-RELATED"/>
    <property type="match status" value="1"/>
</dbReference>
<reference evidence="12" key="2">
    <citation type="submission" date="2014-06" db="EMBL/GenBank/DDBJ databases">
        <authorList>
            <person name="Aslett M."/>
        </authorList>
    </citation>
    <scope>NUCLEOTIDE SEQUENCE</scope>
</reference>
<dbReference type="InterPro" id="IPR053822">
    <property type="entry name" value="SDE2-like_dom"/>
</dbReference>
<dbReference type="Pfam" id="PF13297">
    <property type="entry name" value="SDE2_2C"/>
    <property type="match status" value="1"/>
</dbReference>
<accession>A0A068WV89</accession>
<evidence type="ECO:0000259" key="10">
    <source>
        <dbReference type="Pfam" id="PF13297"/>
    </source>
</evidence>
<feature type="compositionally biased region" description="Polar residues" evidence="9">
    <location>
        <begin position="259"/>
        <end position="281"/>
    </location>
</feature>